<evidence type="ECO:0000313" key="3">
    <source>
        <dbReference type="EMBL" id="GAX56417.1"/>
    </source>
</evidence>
<sequence length="225" mass="24754">MDTETIEALADPRIRNSRSETEQSGAKGEFEGGEGEGREQDVARVSGAAAGVLRFSEERDPFALTQFVRLRIIDPEGAYWRRGIEAATKWLRETGNVELRVPYVFVAPAEWGAVGGYPLGRWIGEQRRYYAAGILEAKRVVELEALGMVWSAWETAWAEGLAVAQEWAACDITRSPTEPNYVIVHRGNCRGQYRVTSESGWVAKPAATTPGQAAVGSWSHADGRP</sequence>
<dbReference type="Proteomes" id="UP000217446">
    <property type="component" value="Unassembled WGS sequence"/>
</dbReference>
<keyword evidence="4" id="KW-1185">Reference proteome</keyword>
<evidence type="ECO:0000256" key="1">
    <source>
        <dbReference type="SAM" id="MobiDB-lite"/>
    </source>
</evidence>
<proteinExistence type="predicted"/>
<keyword evidence="3" id="KW-0067">ATP-binding</keyword>
<dbReference type="AlphaFoldDB" id="A0A250VQE5"/>
<gene>
    <name evidence="3" type="ORF">SO3561_07984</name>
</gene>
<feature type="compositionally biased region" description="Basic and acidic residues" evidence="1">
    <location>
        <begin position="10"/>
        <end position="21"/>
    </location>
</feature>
<organism evidence="3 4">
    <name type="scientific">Streptomyces olivochromogenes</name>
    <dbReference type="NCBI Taxonomy" id="1963"/>
    <lineage>
        <taxon>Bacteria</taxon>
        <taxon>Bacillati</taxon>
        <taxon>Actinomycetota</taxon>
        <taxon>Actinomycetes</taxon>
        <taxon>Kitasatosporales</taxon>
        <taxon>Streptomycetaceae</taxon>
        <taxon>Streptomyces</taxon>
    </lineage>
</organism>
<keyword evidence="3" id="KW-0347">Helicase</keyword>
<comment type="caution">
    <text evidence="3">The sequence shown here is derived from an EMBL/GenBank/DDBJ whole genome shotgun (WGS) entry which is preliminary data.</text>
</comment>
<evidence type="ECO:0000313" key="4">
    <source>
        <dbReference type="Proteomes" id="UP000217446"/>
    </source>
</evidence>
<dbReference type="GO" id="GO:0004386">
    <property type="term" value="F:helicase activity"/>
    <property type="evidence" value="ECO:0007669"/>
    <property type="project" value="UniProtKB-KW"/>
</dbReference>
<dbReference type="InterPro" id="IPR005114">
    <property type="entry name" value="Helicase_assoc"/>
</dbReference>
<dbReference type="RefSeq" id="WP_067381869.1">
    <property type="nucleotide sequence ID" value="NZ_BDQI01000026.1"/>
</dbReference>
<name>A0A250VQE5_STROL</name>
<dbReference type="Pfam" id="PF03457">
    <property type="entry name" value="HA"/>
    <property type="match status" value="1"/>
</dbReference>
<keyword evidence="3" id="KW-0378">Hydrolase</keyword>
<keyword evidence="3" id="KW-0547">Nucleotide-binding</keyword>
<feature type="region of interest" description="Disordered" evidence="1">
    <location>
        <begin position="1"/>
        <end position="41"/>
    </location>
</feature>
<protein>
    <submittedName>
        <fullName evidence="3">Helicase</fullName>
    </submittedName>
</protein>
<reference evidence="4" key="1">
    <citation type="submission" date="2017-05" db="EMBL/GenBank/DDBJ databases">
        <title>Streptomyces olivochromogenes NBRC 3561 whole genome shotgun sequence.</title>
        <authorList>
            <person name="Dohra H."/>
            <person name="Kodani S."/>
        </authorList>
    </citation>
    <scope>NUCLEOTIDE SEQUENCE [LARGE SCALE GENOMIC DNA]</scope>
    <source>
        <strain evidence="4">NBRC 3561</strain>
    </source>
</reference>
<dbReference type="EMBL" id="BDQI01000026">
    <property type="protein sequence ID" value="GAX56417.1"/>
    <property type="molecule type" value="Genomic_DNA"/>
</dbReference>
<dbReference type="Gene3D" id="6.10.140.530">
    <property type="match status" value="1"/>
</dbReference>
<feature type="domain" description="Helicase-associated" evidence="2">
    <location>
        <begin position="78"/>
        <end position="148"/>
    </location>
</feature>
<accession>A0A250VQE5</accession>
<evidence type="ECO:0000259" key="2">
    <source>
        <dbReference type="Pfam" id="PF03457"/>
    </source>
</evidence>